<dbReference type="Pfam" id="PF00640">
    <property type="entry name" value="PID"/>
    <property type="match status" value="1"/>
</dbReference>
<dbReference type="AlphaFoldDB" id="A0A7R9BH57"/>
<dbReference type="OrthoDB" id="5987010at2759"/>
<evidence type="ECO:0000259" key="3">
    <source>
        <dbReference type="PROSITE" id="PS01179"/>
    </source>
</evidence>
<dbReference type="GO" id="GO:0043197">
    <property type="term" value="C:dendritic spine"/>
    <property type="evidence" value="ECO:0007669"/>
    <property type="project" value="TreeGrafter"/>
</dbReference>
<evidence type="ECO:0000256" key="1">
    <source>
        <dbReference type="ARBA" id="ARBA00022448"/>
    </source>
</evidence>
<evidence type="ECO:0000313" key="5">
    <source>
        <dbReference type="Proteomes" id="UP000678499"/>
    </source>
</evidence>
<evidence type="ECO:0000313" key="4">
    <source>
        <dbReference type="EMBL" id="CAD7274188.1"/>
    </source>
</evidence>
<dbReference type="PROSITE" id="PS01179">
    <property type="entry name" value="PID"/>
    <property type="match status" value="1"/>
</dbReference>
<keyword evidence="2" id="KW-0677">Repeat</keyword>
<feature type="domain" description="PID" evidence="3">
    <location>
        <begin position="8"/>
        <end position="91"/>
    </location>
</feature>
<dbReference type="InterPro" id="IPR051230">
    <property type="entry name" value="APP-Binding"/>
</dbReference>
<name>A0A7R9BH57_9CRUS</name>
<dbReference type="InterPro" id="IPR011993">
    <property type="entry name" value="PH-like_dom_sf"/>
</dbReference>
<reference evidence="4" key="1">
    <citation type="submission" date="2020-11" db="EMBL/GenBank/DDBJ databases">
        <authorList>
            <person name="Tran Van P."/>
        </authorList>
    </citation>
    <scope>NUCLEOTIDE SEQUENCE</scope>
</reference>
<dbReference type="Proteomes" id="UP000678499">
    <property type="component" value="Unassembled WGS sequence"/>
</dbReference>
<evidence type="ECO:0000256" key="2">
    <source>
        <dbReference type="ARBA" id="ARBA00022737"/>
    </source>
</evidence>
<dbReference type="GO" id="GO:0005737">
    <property type="term" value="C:cytoplasm"/>
    <property type="evidence" value="ECO:0007669"/>
    <property type="project" value="TreeGrafter"/>
</dbReference>
<dbReference type="EMBL" id="CAJPEX010000219">
    <property type="protein sequence ID" value="CAG0914340.1"/>
    <property type="molecule type" value="Genomic_DNA"/>
</dbReference>
<protein>
    <recommendedName>
        <fullName evidence="3">PID domain-containing protein</fullName>
    </recommendedName>
</protein>
<dbReference type="InterPro" id="IPR006020">
    <property type="entry name" value="PTB/PI_dom"/>
</dbReference>
<dbReference type="GO" id="GO:0005886">
    <property type="term" value="C:plasma membrane"/>
    <property type="evidence" value="ECO:0007669"/>
    <property type="project" value="TreeGrafter"/>
</dbReference>
<dbReference type="GO" id="GO:0007268">
    <property type="term" value="P:chemical synaptic transmission"/>
    <property type="evidence" value="ECO:0007669"/>
    <property type="project" value="TreeGrafter"/>
</dbReference>
<dbReference type="EMBL" id="OA882256">
    <property type="protein sequence ID" value="CAD7274188.1"/>
    <property type="molecule type" value="Genomic_DNA"/>
</dbReference>
<dbReference type="PANTHER" id="PTHR12345:SF16">
    <property type="entry name" value="X11L, ISOFORM F-RELATED"/>
    <property type="match status" value="1"/>
</dbReference>
<dbReference type="PANTHER" id="PTHR12345">
    <property type="entry name" value="SYNTENIN RELATED"/>
    <property type="match status" value="1"/>
</dbReference>
<keyword evidence="5" id="KW-1185">Reference proteome</keyword>
<proteinExistence type="predicted"/>
<gene>
    <name evidence="4" type="ORF">NMOB1V02_LOCUS2040</name>
</gene>
<keyword evidence="1" id="KW-0813">Transport</keyword>
<dbReference type="Gene3D" id="2.30.29.30">
    <property type="entry name" value="Pleckstrin-homology domain (PH domain)/Phosphotyrosine-binding domain (PTB)"/>
    <property type="match status" value="1"/>
</dbReference>
<organism evidence="4">
    <name type="scientific">Notodromas monacha</name>
    <dbReference type="NCBI Taxonomy" id="399045"/>
    <lineage>
        <taxon>Eukaryota</taxon>
        <taxon>Metazoa</taxon>
        <taxon>Ecdysozoa</taxon>
        <taxon>Arthropoda</taxon>
        <taxon>Crustacea</taxon>
        <taxon>Oligostraca</taxon>
        <taxon>Ostracoda</taxon>
        <taxon>Podocopa</taxon>
        <taxon>Podocopida</taxon>
        <taxon>Cypridocopina</taxon>
        <taxon>Cypridoidea</taxon>
        <taxon>Cyprididae</taxon>
        <taxon>Notodromas</taxon>
    </lineage>
</organism>
<sequence>MRWLSHDHASVQEIMMDHALRSISYIADIGDLVVLMARRRITQGGENGEAVGPTIAKTPKMICHIFESEELSAQVVSRTRGCSVSALFTRYFGSRCRVLGMACGHGNARVTGSWATSTESSRHCYAEKNEE</sequence>
<accession>A0A7R9BH57</accession>
<dbReference type="SUPFAM" id="SSF50729">
    <property type="entry name" value="PH domain-like"/>
    <property type="match status" value="1"/>
</dbReference>